<sequence length="465" mass="49466">MSRHYQARRRFLKNSLACAVAGSGAGAMTGKLNLVGSALADSSSYAGIDDYKALVCVFLYGGSDSFNLFVPSDSSRHSEYSAARGSLAIDQSELLPASDGVVSFNKNLPGIRQLYEEGNAAILANVGNLISPVTRAGLANGSATIPSDLFAHNHQQEQWQKGLTSRPSALVGAGWGGRMADMLREANAGATLPPTFTVAGSNYFQSGNYTAPVSVNAKYGPKLMDYMDANKSSANAGRDNAMAQILALDNEHILKQFAGSSFTRARDSSRLLAEVMSQHSASGYDFTTKGNLGEQLQMVARLIAGRDIMGQKRQIFFVGMGGWDTHDAQSPRMDQLTKDLDKGLSSFQQELASLGVAQEVTTFTASDFGRTLTVNGDGSDHGWGGHYLVLGGAVNGKKLIGDWPSYVIGGDDDTGDKGRVIPSISVNQYGAALASWMGLSNADIASVFPDLANFDNTWQNYGLFD</sequence>
<organism evidence="1 2">
    <name type="scientific">Granulosicoccus antarcticus IMCC3135</name>
    <dbReference type="NCBI Taxonomy" id="1192854"/>
    <lineage>
        <taxon>Bacteria</taxon>
        <taxon>Pseudomonadati</taxon>
        <taxon>Pseudomonadota</taxon>
        <taxon>Gammaproteobacteria</taxon>
        <taxon>Chromatiales</taxon>
        <taxon>Granulosicoccaceae</taxon>
        <taxon>Granulosicoccus</taxon>
    </lineage>
</organism>
<dbReference type="OrthoDB" id="9779968at2"/>
<dbReference type="InterPro" id="IPR010869">
    <property type="entry name" value="DUF1501"/>
</dbReference>
<name>A0A2Z2NT69_9GAMM</name>
<dbReference type="PANTHER" id="PTHR43737">
    <property type="entry name" value="BLL7424 PROTEIN"/>
    <property type="match status" value="1"/>
</dbReference>
<dbReference type="PANTHER" id="PTHR43737:SF1">
    <property type="entry name" value="DUF1501 DOMAIN-CONTAINING PROTEIN"/>
    <property type="match status" value="1"/>
</dbReference>
<dbReference type="Pfam" id="PF07394">
    <property type="entry name" value="DUF1501"/>
    <property type="match status" value="1"/>
</dbReference>
<accession>A0A2Z2NT69</accession>
<dbReference type="AlphaFoldDB" id="A0A2Z2NT69"/>
<proteinExistence type="predicted"/>
<keyword evidence="2" id="KW-1185">Reference proteome</keyword>
<dbReference type="EMBL" id="CP018632">
    <property type="protein sequence ID" value="ASJ74509.1"/>
    <property type="molecule type" value="Genomic_DNA"/>
</dbReference>
<dbReference type="RefSeq" id="WP_088919533.1">
    <property type="nucleotide sequence ID" value="NZ_CP018632.1"/>
</dbReference>
<dbReference type="InterPro" id="IPR006311">
    <property type="entry name" value="TAT_signal"/>
</dbReference>
<dbReference type="Proteomes" id="UP000250079">
    <property type="component" value="Chromosome"/>
</dbReference>
<evidence type="ECO:0000313" key="2">
    <source>
        <dbReference type="Proteomes" id="UP000250079"/>
    </source>
</evidence>
<evidence type="ECO:0008006" key="3">
    <source>
        <dbReference type="Google" id="ProtNLM"/>
    </source>
</evidence>
<reference evidence="1 2" key="1">
    <citation type="submission" date="2016-12" db="EMBL/GenBank/DDBJ databases">
        <authorList>
            <person name="Song W.-J."/>
            <person name="Kurnit D.M."/>
        </authorList>
    </citation>
    <scope>NUCLEOTIDE SEQUENCE [LARGE SCALE GENOMIC DNA]</scope>
    <source>
        <strain evidence="1 2">IMCC3135</strain>
    </source>
</reference>
<protein>
    <recommendedName>
        <fullName evidence="3">Tat pathway signal protein</fullName>
    </recommendedName>
</protein>
<dbReference type="PROSITE" id="PS51318">
    <property type="entry name" value="TAT"/>
    <property type="match status" value="1"/>
</dbReference>
<gene>
    <name evidence="1" type="ORF">IMCC3135_22190</name>
</gene>
<evidence type="ECO:0000313" key="1">
    <source>
        <dbReference type="EMBL" id="ASJ74509.1"/>
    </source>
</evidence>
<dbReference type="KEGG" id="gai:IMCC3135_22190"/>